<keyword evidence="1" id="KW-1133">Transmembrane helix</keyword>
<name>A0A4U8QBA9_9FIRM</name>
<keyword evidence="1" id="KW-0812">Transmembrane</keyword>
<feature type="transmembrane region" description="Helical" evidence="1">
    <location>
        <begin position="69"/>
        <end position="87"/>
    </location>
</feature>
<keyword evidence="1" id="KW-0472">Membrane</keyword>
<protein>
    <submittedName>
        <fullName evidence="2">Uncharacterized protein</fullName>
    </submittedName>
</protein>
<feature type="transmembrane region" description="Helical" evidence="1">
    <location>
        <begin position="12"/>
        <end position="32"/>
    </location>
</feature>
<sequence length="129" mass="14831">MKQSKAITFIGGYHVFSAIVVLLSLLLNGSPMNTVFGVPQIPDYIVKMLVVIIYIPTGYLFMKRVTISYWILLILQIIFFFISAGLAKRFSTQPYIGNMIYSLFVIVVTILRRKEFCNRIDVIWNDNRG</sequence>
<keyword evidence="3" id="KW-1185">Reference proteome</keyword>
<evidence type="ECO:0000313" key="3">
    <source>
        <dbReference type="Proteomes" id="UP000306509"/>
    </source>
</evidence>
<dbReference type="Proteomes" id="UP000306509">
    <property type="component" value="Unassembled WGS sequence"/>
</dbReference>
<organism evidence="2 3">
    <name type="scientific">Robinsoniella peoriensis</name>
    <dbReference type="NCBI Taxonomy" id="180332"/>
    <lineage>
        <taxon>Bacteria</taxon>
        <taxon>Bacillati</taxon>
        <taxon>Bacillota</taxon>
        <taxon>Clostridia</taxon>
        <taxon>Lachnospirales</taxon>
        <taxon>Lachnospiraceae</taxon>
        <taxon>Robinsoniella</taxon>
    </lineage>
</organism>
<accession>A0A4U8QBA9</accession>
<dbReference type="AlphaFoldDB" id="A0A4U8QBA9"/>
<proteinExistence type="predicted"/>
<evidence type="ECO:0000313" key="2">
    <source>
        <dbReference type="EMBL" id="TLD02287.1"/>
    </source>
</evidence>
<evidence type="ECO:0000256" key="1">
    <source>
        <dbReference type="SAM" id="Phobius"/>
    </source>
</evidence>
<feature type="transmembrane region" description="Helical" evidence="1">
    <location>
        <begin position="93"/>
        <end position="111"/>
    </location>
</feature>
<comment type="caution">
    <text evidence="2">The sequence shown here is derived from an EMBL/GenBank/DDBJ whole genome shotgun (WGS) entry which is preliminary data.</text>
</comment>
<dbReference type="EMBL" id="QGQD01000018">
    <property type="protein sequence ID" value="TLD02287.1"/>
    <property type="molecule type" value="Genomic_DNA"/>
</dbReference>
<feature type="transmembrane region" description="Helical" evidence="1">
    <location>
        <begin position="44"/>
        <end position="62"/>
    </location>
</feature>
<reference evidence="2 3" key="1">
    <citation type="journal article" date="2019" name="Anaerobe">
        <title>Detection of Robinsoniella peoriensis in multiple bone samples of a trauma patient.</title>
        <authorList>
            <person name="Schrottner P."/>
            <person name="Hartwich K."/>
            <person name="Bunk B."/>
            <person name="Schober I."/>
            <person name="Helbig S."/>
            <person name="Rudolph W.W."/>
            <person name="Gunzer F."/>
        </authorList>
    </citation>
    <scope>NUCLEOTIDE SEQUENCE [LARGE SCALE GENOMIC DNA]</scope>
    <source>
        <strain evidence="2 3">DSM 106044</strain>
    </source>
</reference>
<gene>
    <name evidence="2" type="ORF">DSM106044_00800</name>
</gene>